<accession>A0A1D1URW7</accession>
<dbReference type="Pfam" id="PF01636">
    <property type="entry name" value="APH"/>
    <property type="match status" value="1"/>
</dbReference>
<sequence>MGLPVLTDTDIRDLVAEVFGLKVTSSKRLDGYDDVNYHVKVSPTSQNAHFLSLSEDGYILKIGNPNVSSNLDNIDAQNAMMMYLNENLSNVEVSLPLPSTRGNYKEVVNVPLHENVDPLNGDAPPLKVVVRMLTFIKGTTMFHVKSEPGREVLISIGRLTGQLIHSLKGFDHPGVITAKEFRWSLENAPDVEDKMHAVDDPNQRGCFSQVLADFEDMKKKWCDKCPQGIIFGDLNEGNIFLEELPVSCWDSAEYYVKGIVDFADHHRCCSVFELALSMCYMMLESCRKGTVRPIEAGGLVLAGYLQSNTLTEGEQHMLKISIEARCVQSLVMGQYSFKYIYPDNLYVLNTQTSGWQVLQQLRQLTAKELWSIWDQVLSAVNTTDGTLTNDHH</sequence>
<evidence type="ECO:0000256" key="9">
    <source>
        <dbReference type="ARBA" id="ARBA00040505"/>
    </source>
</evidence>
<evidence type="ECO:0000313" key="12">
    <source>
        <dbReference type="Proteomes" id="UP000186922"/>
    </source>
</evidence>
<evidence type="ECO:0000256" key="6">
    <source>
        <dbReference type="ARBA" id="ARBA00036820"/>
    </source>
</evidence>
<dbReference type="PANTHER" id="PTHR21064:SF1">
    <property type="entry name" value="HYDROXYLYSINE KINASE"/>
    <property type="match status" value="1"/>
</dbReference>
<comment type="function">
    <text evidence="7">Catalyzes the GTP-dependent phosphorylation of 5-hydroxy-L-lysine.</text>
</comment>
<comment type="subcellular location">
    <subcellularLocation>
        <location evidence="1">Cytoplasm</location>
    </subcellularLocation>
</comment>
<dbReference type="EMBL" id="BDGG01000002">
    <property type="protein sequence ID" value="GAU91145.1"/>
    <property type="molecule type" value="Genomic_DNA"/>
</dbReference>
<evidence type="ECO:0000256" key="3">
    <source>
        <dbReference type="ARBA" id="ARBA00022490"/>
    </source>
</evidence>
<evidence type="ECO:0000256" key="7">
    <source>
        <dbReference type="ARBA" id="ARBA00037368"/>
    </source>
</evidence>
<organism evidence="11 12">
    <name type="scientific">Ramazzottius varieornatus</name>
    <name type="common">Water bear</name>
    <name type="synonym">Tardigrade</name>
    <dbReference type="NCBI Taxonomy" id="947166"/>
    <lineage>
        <taxon>Eukaryota</taxon>
        <taxon>Metazoa</taxon>
        <taxon>Ecdysozoa</taxon>
        <taxon>Tardigrada</taxon>
        <taxon>Eutardigrada</taxon>
        <taxon>Parachela</taxon>
        <taxon>Hypsibioidea</taxon>
        <taxon>Ramazzottiidae</taxon>
        <taxon>Ramazzottius</taxon>
    </lineage>
</organism>
<dbReference type="InterPro" id="IPR050249">
    <property type="entry name" value="Pseudomonas-type_ThrB"/>
</dbReference>
<feature type="domain" description="Aminoglycoside phosphotransferase" evidence="10">
    <location>
        <begin position="53"/>
        <end position="264"/>
    </location>
</feature>
<dbReference type="Gene3D" id="3.90.1200.10">
    <property type="match status" value="1"/>
</dbReference>
<keyword evidence="3" id="KW-0963">Cytoplasm</keyword>
<evidence type="ECO:0000256" key="8">
    <source>
        <dbReference type="ARBA" id="ARBA00038873"/>
    </source>
</evidence>
<proteinExistence type="inferred from homology"/>
<comment type="similarity">
    <text evidence="2">Belongs to the aminoglycoside phosphotransferase family.</text>
</comment>
<dbReference type="EC" id="2.7.1.81" evidence="8"/>
<protein>
    <recommendedName>
        <fullName evidence="9">Hydroxylysine kinase</fullName>
        <ecNumber evidence="8">2.7.1.81</ecNumber>
    </recommendedName>
</protein>
<dbReference type="STRING" id="947166.A0A1D1URW7"/>
<dbReference type="AlphaFoldDB" id="A0A1D1URW7"/>
<keyword evidence="12" id="KW-1185">Reference proteome</keyword>
<evidence type="ECO:0000256" key="4">
    <source>
        <dbReference type="ARBA" id="ARBA00022679"/>
    </source>
</evidence>
<dbReference type="Proteomes" id="UP000186922">
    <property type="component" value="Unassembled WGS sequence"/>
</dbReference>
<dbReference type="OrthoDB" id="9973935at2759"/>
<gene>
    <name evidence="11" type="primary">RvY_03459-1</name>
    <name evidence="11" type="synonym">RvY_03459.1</name>
    <name evidence="11" type="ORF">RvY_03459</name>
</gene>
<evidence type="ECO:0000256" key="1">
    <source>
        <dbReference type="ARBA" id="ARBA00004496"/>
    </source>
</evidence>
<dbReference type="InterPro" id="IPR002575">
    <property type="entry name" value="Aminoglycoside_PTrfase"/>
</dbReference>
<dbReference type="SUPFAM" id="SSF56112">
    <property type="entry name" value="Protein kinase-like (PK-like)"/>
    <property type="match status" value="1"/>
</dbReference>
<dbReference type="GO" id="GO:0047992">
    <property type="term" value="F:hydroxylysine kinase activity"/>
    <property type="evidence" value="ECO:0007669"/>
    <property type="project" value="UniProtKB-EC"/>
</dbReference>
<evidence type="ECO:0000259" key="10">
    <source>
        <dbReference type="Pfam" id="PF01636"/>
    </source>
</evidence>
<keyword evidence="5" id="KW-0418">Kinase</keyword>
<comment type="catalytic activity">
    <reaction evidence="6">
        <text>(5R)-5-hydroxy-L-lysine + GTP = (5R)-5-phosphooxy-L-lysine + GDP + H(+)</text>
        <dbReference type="Rhea" id="RHEA:19049"/>
        <dbReference type="ChEBI" id="CHEBI:15378"/>
        <dbReference type="ChEBI" id="CHEBI:37565"/>
        <dbReference type="ChEBI" id="CHEBI:57882"/>
        <dbReference type="ChEBI" id="CHEBI:58189"/>
        <dbReference type="ChEBI" id="CHEBI:58357"/>
        <dbReference type="EC" id="2.7.1.81"/>
    </reaction>
</comment>
<dbReference type="InterPro" id="IPR011009">
    <property type="entry name" value="Kinase-like_dom_sf"/>
</dbReference>
<dbReference type="GO" id="GO:0005737">
    <property type="term" value="C:cytoplasm"/>
    <property type="evidence" value="ECO:0007669"/>
    <property type="project" value="UniProtKB-SubCell"/>
</dbReference>
<evidence type="ECO:0000256" key="5">
    <source>
        <dbReference type="ARBA" id="ARBA00022777"/>
    </source>
</evidence>
<name>A0A1D1URW7_RAMVA</name>
<dbReference type="PANTHER" id="PTHR21064">
    <property type="entry name" value="AMINOGLYCOSIDE PHOSPHOTRANSFERASE DOMAIN-CONTAINING PROTEIN-RELATED"/>
    <property type="match status" value="1"/>
</dbReference>
<keyword evidence="4" id="KW-0808">Transferase</keyword>
<reference evidence="11 12" key="1">
    <citation type="journal article" date="2016" name="Nat. Commun.">
        <title>Extremotolerant tardigrade genome and improved radiotolerance of human cultured cells by tardigrade-unique protein.</title>
        <authorList>
            <person name="Hashimoto T."/>
            <person name="Horikawa D.D."/>
            <person name="Saito Y."/>
            <person name="Kuwahara H."/>
            <person name="Kozuka-Hata H."/>
            <person name="Shin-I T."/>
            <person name="Minakuchi Y."/>
            <person name="Ohishi K."/>
            <person name="Motoyama A."/>
            <person name="Aizu T."/>
            <person name="Enomoto A."/>
            <person name="Kondo K."/>
            <person name="Tanaka S."/>
            <person name="Hara Y."/>
            <person name="Koshikawa S."/>
            <person name="Sagara H."/>
            <person name="Miura T."/>
            <person name="Yokobori S."/>
            <person name="Miyagawa K."/>
            <person name="Suzuki Y."/>
            <person name="Kubo T."/>
            <person name="Oyama M."/>
            <person name="Kohara Y."/>
            <person name="Fujiyama A."/>
            <person name="Arakawa K."/>
            <person name="Katayama T."/>
            <person name="Toyoda A."/>
            <person name="Kunieda T."/>
        </authorList>
    </citation>
    <scope>NUCLEOTIDE SEQUENCE [LARGE SCALE GENOMIC DNA]</scope>
    <source>
        <strain evidence="11 12">YOKOZUNA-1</strain>
    </source>
</reference>
<comment type="caution">
    <text evidence="11">The sequence shown here is derived from an EMBL/GenBank/DDBJ whole genome shotgun (WGS) entry which is preliminary data.</text>
</comment>
<evidence type="ECO:0000256" key="2">
    <source>
        <dbReference type="ARBA" id="ARBA00006219"/>
    </source>
</evidence>
<evidence type="ECO:0000313" key="11">
    <source>
        <dbReference type="EMBL" id="GAU91145.1"/>
    </source>
</evidence>